<dbReference type="GO" id="GO:0000719">
    <property type="term" value="P:photoreactive repair"/>
    <property type="evidence" value="ECO:0007669"/>
    <property type="project" value="UniProtKB-ARBA"/>
</dbReference>
<dbReference type="RefSeq" id="WP_102110909.1">
    <property type="nucleotide sequence ID" value="NZ_BMGN01000004.1"/>
</dbReference>
<dbReference type="Pfam" id="PF03441">
    <property type="entry name" value="FAD_binding_7"/>
    <property type="match status" value="1"/>
</dbReference>
<dbReference type="SUPFAM" id="SSF48173">
    <property type="entry name" value="Cryptochrome/photolyase FAD-binding domain"/>
    <property type="match status" value="1"/>
</dbReference>
<dbReference type="KEGG" id="ncb:C0V82_02045"/>
<dbReference type="SUPFAM" id="SSF52425">
    <property type="entry name" value="Cryptochrome/photolyase, N-terminal domain"/>
    <property type="match status" value="1"/>
</dbReference>
<reference evidence="12 13" key="1">
    <citation type="submission" date="2017-12" db="EMBL/GenBank/DDBJ databases">
        <title>Genomes of bacteria within cyanobacterial aggregates.</title>
        <authorList>
            <person name="Cai H."/>
        </authorList>
    </citation>
    <scope>NUCLEOTIDE SEQUENCE [LARGE SCALE GENOMIC DNA]</scope>
    <source>
        <strain evidence="12 13">TH16</strain>
    </source>
</reference>
<comment type="catalytic activity">
    <reaction evidence="7">
        <text>cyclobutadipyrimidine (in DNA) = 2 pyrimidine residues (in DNA).</text>
        <dbReference type="EC" id="4.1.99.3"/>
    </reaction>
</comment>
<feature type="site" description="Electron transfer via tryptophanyl radical" evidence="9">
    <location>
        <position position="369"/>
    </location>
</feature>
<dbReference type="PRINTS" id="PR00147">
    <property type="entry name" value="DNAPHOTLYASE"/>
</dbReference>
<dbReference type="InterPro" id="IPR036134">
    <property type="entry name" value="Crypto/Photolyase_FAD-like_sf"/>
</dbReference>
<feature type="binding site" evidence="8">
    <location>
        <begin position="243"/>
        <end position="247"/>
    </location>
    <ligand>
        <name>FAD</name>
        <dbReference type="ChEBI" id="CHEBI:57692"/>
    </ligand>
</feature>
<keyword evidence="5 8" id="KW-0274">FAD</keyword>
<dbReference type="OrthoDB" id="9772484at2"/>
<dbReference type="Gene3D" id="1.10.579.10">
    <property type="entry name" value="DNA Cyclobutane Dipyrimidine Photolyase, subunit A, domain 3"/>
    <property type="match status" value="1"/>
</dbReference>
<evidence type="ECO:0000256" key="10">
    <source>
        <dbReference type="RuleBase" id="RU004182"/>
    </source>
</evidence>
<evidence type="ECO:0000256" key="6">
    <source>
        <dbReference type="ARBA" id="ARBA00022991"/>
    </source>
</evidence>
<keyword evidence="13" id="KW-1185">Reference proteome</keyword>
<evidence type="ECO:0000256" key="2">
    <source>
        <dbReference type="ARBA" id="ARBA00013149"/>
    </source>
</evidence>
<dbReference type="InterPro" id="IPR002081">
    <property type="entry name" value="Cryptochrome/DNA_photolyase_1"/>
</dbReference>
<dbReference type="PANTHER" id="PTHR11455:SF18">
    <property type="entry name" value="SI:CH1073-390K14.1"/>
    <property type="match status" value="1"/>
</dbReference>
<sequence length="492" mass="54695">MTDPRPIIVWFRQDLRLADNPALHHAVESGRPLLPVYVLDDVTPGTWRAGGATRWWLHHSLTHLSAALERLGSPLLLLRGPGDAVIGDLAARVDAAEVVWNRCYEPFAIERDSRLKAALKGTVKVTSHKAALLNEPWEVLTGQGTPYKVFTPYWRACVAVTNPERPLPAPDRLSPCPNRPEGDALSDWALLPTRPDWAGGFRRTWAEGLGVGEAAATARLTQFLSEGAANYSAGRDVPGIDGTSRLSPHLHFGEISPRQVWHAAKRAGDRGSEAFKAQMDSFLREIGWREFCHSLLYHFPTLPERPLSPAFEAFPWTQDDKALAAWQRGQTGYPIVDAGMRQLWVTGWMHNRVRMIVGSLLVKHLLLPWQAGEDWFWDTLVDADLANNAAGWQWIGGCGADAAPYFRVFNPVLQGQKFDPDGRYVRHWVPELKHMPDKYIHAPWTAPPMVLRGAGVTLGRDYPAPIIDHALGRQRALDAFATIRGSTPAIPA</sequence>
<feature type="binding site" evidence="8">
    <location>
        <position position="231"/>
    </location>
    <ligand>
        <name>FAD</name>
        <dbReference type="ChEBI" id="CHEBI:57692"/>
    </ligand>
</feature>
<evidence type="ECO:0000313" key="12">
    <source>
        <dbReference type="EMBL" id="AUN29161.1"/>
    </source>
</evidence>
<dbReference type="GO" id="GO:0005737">
    <property type="term" value="C:cytoplasm"/>
    <property type="evidence" value="ECO:0007669"/>
    <property type="project" value="TreeGrafter"/>
</dbReference>
<dbReference type="PROSITE" id="PS51645">
    <property type="entry name" value="PHR_CRY_ALPHA_BETA"/>
    <property type="match status" value="1"/>
</dbReference>
<dbReference type="GO" id="GO:0003677">
    <property type="term" value="F:DNA binding"/>
    <property type="evidence" value="ECO:0007669"/>
    <property type="project" value="TreeGrafter"/>
</dbReference>
<evidence type="ECO:0000256" key="3">
    <source>
        <dbReference type="ARBA" id="ARBA00014046"/>
    </source>
</evidence>
<evidence type="ECO:0000256" key="4">
    <source>
        <dbReference type="ARBA" id="ARBA00022630"/>
    </source>
</evidence>
<protein>
    <recommendedName>
        <fullName evidence="3">Deoxyribodipyrimidine photo-lyase</fullName>
        <ecNumber evidence="2">4.1.99.3</ecNumber>
    </recommendedName>
</protein>
<evidence type="ECO:0000256" key="8">
    <source>
        <dbReference type="PIRSR" id="PIRSR602081-1"/>
    </source>
</evidence>
<dbReference type="InterPro" id="IPR006050">
    <property type="entry name" value="DNA_photolyase_N"/>
</dbReference>
<comment type="cofactor">
    <cofactor evidence="1">
        <name>(6R)-5,10-methylene-5,6,7,8-tetrahydrofolate</name>
        <dbReference type="ChEBI" id="CHEBI:15636"/>
    </cofactor>
</comment>
<evidence type="ECO:0000256" key="1">
    <source>
        <dbReference type="ARBA" id="ARBA00001932"/>
    </source>
</evidence>
<keyword evidence="12" id="KW-0456">Lyase</keyword>
<dbReference type="InterPro" id="IPR018394">
    <property type="entry name" value="DNA_photolyase_1_CS_C"/>
</dbReference>
<gene>
    <name evidence="12" type="ORF">C0V82_02045</name>
</gene>
<dbReference type="Proteomes" id="UP000234752">
    <property type="component" value="Chromosome eg_1"/>
</dbReference>
<feature type="binding site" evidence="8">
    <location>
        <position position="282"/>
    </location>
    <ligand>
        <name>FAD</name>
        <dbReference type="ChEBI" id="CHEBI:57692"/>
    </ligand>
</feature>
<name>A0A2K9N7P0_9PROT</name>
<evidence type="ECO:0000259" key="11">
    <source>
        <dbReference type="PROSITE" id="PS51645"/>
    </source>
</evidence>
<dbReference type="GO" id="GO:0003904">
    <property type="term" value="F:deoxyribodipyrimidine photo-lyase activity"/>
    <property type="evidence" value="ECO:0007669"/>
    <property type="project" value="UniProtKB-EC"/>
</dbReference>
<comment type="similarity">
    <text evidence="10">Belongs to the DNA photolyase family.</text>
</comment>
<feature type="site" description="Electron transfer via tryptophanyl radical" evidence="9">
    <location>
        <position position="392"/>
    </location>
</feature>
<dbReference type="Pfam" id="PF00875">
    <property type="entry name" value="DNA_photolyase"/>
    <property type="match status" value="1"/>
</dbReference>
<dbReference type="InterPro" id="IPR005101">
    <property type="entry name" value="Cryptochr/Photolyase_FAD-bd"/>
</dbReference>
<dbReference type="GO" id="GO:0071949">
    <property type="term" value="F:FAD binding"/>
    <property type="evidence" value="ECO:0007669"/>
    <property type="project" value="TreeGrafter"/>
</dbReference>
<proteinExistence type="inferred from homology"/>
<dbReference type="GO" id="GO:0032922">
    <property type="term" value="P:circadian regulation of gene expression"/>
    <property type="evidence" value="ECO:0007669"/>
    <property type="project" value="TreeGrafter"/>
</dbReference>
<dbReference type="GO" id="GO:0043153">
    <property type="term" value="P:entrainment of circadian clock by photoperiod"/>
    <property type="evidence" value="ECO:0007669"/>
    <property type="project" value="TreeGrafter"/>
</dbReference>
<comment type="cofactor">
    <cofactor evidence="8">
        <name>FAD</name>
        <dbReference type="ChEBI" id="CHEBI:57692"/>
    </cofactor>
    <text evidence="8">Binds 1 FAD per subunit.</text>
</comment>
<dbReference type="PROSITE" id="PS00394">
    <property type="entry name" value="DNA_PHOTOLYASES_1_1"/>
    <property type="match status" value="1"/>
</dbReference>
<evidence type="ECO:0000256" key="5">
    <source>
        <dbReference type="ARBA" id="ARBA00022827"/>
    </source>
</evidence>
<dbReference type="AlphaFoldDB" id="A0A2K9N7P0"/>
<keyword evidence="6 10" id="KW-0157">Chromophore</keyword>
<dbReference type="FunFam" id="1.10.579.10:FF:000003">
    <property type="entry name" value="Deoxyribodipyrimidine photo-lyase"/>
    <property type="match status" value="1"/>
</dbReference>
<evidence type="ECO:0000256" key="7">
    <source>
        <dbReference type="ARBA" id="ARBA00033999"/>
    </source>
</evidence>
<keyword evidence="4 8" id="KW-0285">Flavoprotein</keyword>
<feature type="domain" description="Photolyase/cryptochrome alpha/beta" evidence="11">
    <location>
        <begin position="5"/>
        <end position="133"/>
    </location>
</feature>
<dbReference type="Gene3D" id="1.25.40.80">
    <property type="match status" value="1"/>
</dbReference>
<feature type="site" description="Electron transfer via tryptophanyl radical" evidence="9">
    <location>
        <position position="316"/>
    </location>
</feature>
<accession>A0A2K9N7P0</accession>
<dbReference type="InterPro" id="IPR036155">
    <property type="entry name" value="Crypto/Photolyase_N_sf"/>
</dbReference>
<dbReference type="InterPro" id="IPR014729">
    <property type="entry name" value="Rossmann-like_a/b/a_fold"/>
</dbReference>
<dbReference type="PANTHER" id="PTHR11455">
    <property type="entry name" value="CRYPTOCHROME"/>
    <property type="match status" value="1"/>
</dbReference>
<feature type="binding site" evidence="8">
    <location>
        <begin position="382"/>
        <end position="384"/>
    </location>
    <ligand>
        <name>FAD</name>
        <dbReference type="ChEBI" id="CHEBI:57692"/>
    </ligand>
</feature>
<organism evidence="12 13">
    <name type="scientific">Niveispirillum cyanobacteriorum</name>
    <dbReference type="NCBI Taxonomy" id="1612173"/>
    <lineage>
        <taxon>Bacteria</taxon>
        <taxon>Pseudomonadati</taxon>
        <taxon>Pseudomonadota</taxon>
        <taxon>Alphaproteobacteria</taxon>
        <taxon>Rhodospirillales</taxon>
        <taxon>Azospirillaceae</taxon>
        <taxon>Niveispirillum</taxon>
    </lineage>
</organism>
<dbReference type="EMBL" id="CP025611">
    <property type="protein sequence ID" value="AUN29161.1"/>
    <property type="molecule type" value="Genomic_DNA"/>
</dbReference>
<evidence type="ECO:0000256" key="9">
    <source>
        <dbReference type="PIRSR" id="PIRSR602081-2"/>
    </source>
</evidence>
<dbReference type="EC" id="4.1.99.3" evidence="2"/>
<dbReference type="Gene3D" id="3.40.50.620">
    <property type="entry name" value="HUPs"/>
    <property type="match status" value="1"/>
</dbReference>
<evidence type="ECO:0000313" key="13">
    <source>
        <dbReference type="Proteomes" id="UP000234752"/>
    </source>
</evidence>